<evidence type="ECO:0000259" key="8">
    <source>
        <dbReference type="Pfam" id="PF01757"/>
    </source>
</evidence>
<feature type="transmembrane region" description="Helical" evidence="7">
    <location>
        <begin position="286"/>
        <end position="308"/>
    </location>
</feature>
<protein>
    <submittedName>
        <fullName evidence="9">Acyltransferase</fullName>
    </submittedName>
</protein>
<dbReference type="RefSeq" id="WP_185663432.1">
    <property type="nucleotide sequence ID" value="NZ_JACLAW010000004.1"/>
</dbReference>
<gene>
    <name evidence="9" type="ORF">H7F51_06530</name>
</gene>
<evidence type="ECO:0000256" key="4">
    <source>
        <dbReference type="ARBA" id="ARBA00022692"/>
    </source>
</evidence>
<feature type="transmembrane region" description="Helical" evidence="7">
    <location>
        <begin position="145"/>
        <end position="161"/>
    </location>
</feature>
<comment type="subcellular location">
    <subcellularLocation>
        <location evidence="1">Cell membrane</location>
        <topology evidence="1">Multi-pass membrane protein</topology>
    </subcellularLocation>
</comment>
<reference evidence="9 10" key="1">
    <citation type="submission" date="2020-08" db="EMBL/GenBank/DDBJ databases">
        <title>The genome sequence of type strain Novosphingobium flavum NBRC 111647.</title>
        <authorList>
            <person name="Liu Y."/>
        </authorList>
    </citation>
    <scope>NUCLEOTIDE SEQUENCE [LARGE SCALE GENOMIC DNA]</scope>
    <source>
        <strain evidence="9 10">NBRC 111647</strain>
    </source>
</reference>
<proteinExistence type="inferred from homology"/>
<dbReference type="Pfam" id="PF01757">
    <property type="entry name" value="Acyl_transf_3"/>
    <property type="match status" value="1"/>
</dbReference>
<feature type="transmembrane region" description="Helical" evidence="7">
    <location>
        <begin position="79"/>
        <end position="101"/>
    </location>
</feature>
<dbReference type="Proteomes" id="UP000566813">
    <property type="component" value="Unassembled WGS sequence"/>
</dbReference>
<keyword evidence="9" id="KW-0808">Transferase</keyword>
<evidence type="ECO:0000256" key="3">
    <source>
        <dbReference type="ARBA" id="ARBA00022475"/>
    </source>
</evidence>
<feature type="domain" description="Acyltransferase 3" evidence="8">
    <location>
        <begin position="9"/>
        <end position="304"/>
    </location>
</feature>
<comment type="caution">
    <text evidence="9">The sequence shown here is derived from an EMBL/GenBank/DDBJ whole genome shotgun (WGS) entry which is preliminary data.</text>
</comment>
<name>A0A7X1FQN4_9SPHN</name>
<feature type="transmembrane region" description="Helical" evidence="7">
    <location>
        <begin position="225"/>
        <end position="248"/>
    </location>
</feature>
<dbReference type="AlphaFoldDB" id="A0A7X1FQN4"/>
<evidence type="ECO:0000256" key="2">
    <source>
        <dbReference type="ARBA" id="ARBA00007400"/>
    </source>
</evidence>
<feature type="transmembrane region" description="Helical" evidence="7">
    <location>
        <begin position="7"/>
        <end position="25"/>
    </location>
</feature>
<feature type="transmembrane region" description="Helical" evidence="7">
    <location>
        <begin position="121"/>
        <end position="138"/>
    </location>
</feature>
<keyword evidence="10" id="KW-1185">Reference proteome</keyword>
<evidence type="ECO:0000313" key="10">
    <source>
        <dbReference type="Proteomes" id="UP000566813"/>
    </source>
</evidence>
<comment type="similarity">
    <text evidence="2">Belongs to the acyltransferase 3 family.</text>
</comment>
<evidence type="ECO:0000256" key="5">
    <source>
        <dbReference type="ARBA" id="ARBA00022989"/>
    </source>
</evidence>
<dbReference type="GO" id="GO:0005886">
    <property type="term" value="C:plasma membrane"/>
    <property type="evidence" value="ECO:0007669"/>
    <property type="project" value="UniProtKB-SubCell"/>
</dbReference>
<accession>A0A7X1FQN4</accession>
<dbReference type="EMBL" id="JACLAW010000004">
    <property type="protein sequence ID" value="MBC2665168.1"/>
    <property type="molecule type" value="Genomic_DNA"/>
</dbReference>
<organism evidence="9 10">
    <name type="scientific">Novosphingobium flavum</name>
    <dbReference type="NCBI Taxonomy" id="1778672"/>
    <lineage>
        <taxon>Bacteria</taxon>
        <taxon>Pseudomonadati</taxon>
        <taxon>Pseudomonadota</taxon>
        <taxon>Alphaproteobacteria</taxon>
        <taxon>Sphingomonadales</taxon>
        <taxon>Sphingomonadaceae</taxon>
        <taxon>Novosphingobium</taxon>
    </lineage>
</organism>
<evidence type="ECO:0000256" key="6">
    <source>
        <dbReference type="ARBA" id="ARBA00023136"/>
    </source>
</evidence>
<dbReference type="GO" id="GO:0009246">
    <property type="term" value="P:enterobacterial common antigen biosynthetic process"/>
    <property type="evidence" value="ECO:0007669"/>
    <property type="project" value="TreeGrafter"/>
</dbReference>
<evidence type="ECO:0000313" key="9">
    <source>
        <dbReference type="EMBL" id="MBC2665168.1"/>
    </source>
</evidence>
<feature type="transmembrane region" description="Helical" evidence="7">
    <location>
        <begin position="45"/>
        <end position="67"/>
    </location>
</feature>
<dbReference type="PANTHER" id="PTHR40074">
    <property type="entry name" value="O-ACETYLTRANSFERASE WECH"/>
    <property type="match status" value="1"/>
</dbReference>
<dbReference type="GO" id="GO:0016413">
    <property type="term" value="F:O-acetyltransferase activity"/>
    <property type="evidence" value="ECO:0007669"/>
    <property type="project" value="TreeGrafter"/>
</dbReference>
<keyword evidence="5 7" id="KW-1133">Transmembrane helix</keyword>
<keyword evidence="3" id="KW-1003">Cell membrane</keyword>
<keyword evidence="9" id="KW-0012">Acyltransferase</keyword>
<dbReference type="PANTHER" id="PTHR40074:SF2">
    <property type="entry name" value="O-ACETYLTRANSFERASE WECH"/>
    <property type="match status" value="1"/>
</dbReference>
<feature type="transmembrane region" description="Helical" evidence="7">
    <location>
        <begin position="260"/>
        <end position="280"/>
    </location>
</feature>
<sequence length="335" mass="35683">MQSQRILHIDVARGLGIILVVLGHAERGLASARIADPQAWQMFDMGLYTFHMPLFMLLAGLNVPGSLAKGRRSFITGKLWTVGYPYVLWSLVQVSLLVAMAGHTNSAGQWSSLLRIGWDPVSPFWFLYALLVYMLVVAATGVRTAVLVPLAGLGLIASAFVPGDGIARQLCYQAPFFVIGVVAADAIKGWTARAPLLWAAGFATAWLAAFRFVPVQGDAPYLTPVAFPAACAGIACMFAVAQAFGGRAQALLARLGQMSMTIYVMHILATAGTRIIMVRAQVEAPAIVYLIACTAMGLAAPVIVHLVLERMGLLPAFGLARPRPERRGSLPAAAA</sequence>
<evidence type="ECO:0000256" key="7">
    <source>
        <dbReference type="SAM" id="Phobius"/>
    </source>
</evidence>
<evidence type="ECO:0000256" key="1">
    <source>
        <dbReference type="ARBA" id="ARBA00004651"/>
    </source>
</evidence>
<keyword evidence="6 7" id="KW-0472">Membrane</keyword>
<feature type="transmembrane region" description="Helical" evidence="7">
    <location>
        <begin position="196"/>
        <end position="213"/>
    </location>
</feature>
<keyword evidence="4 7" id="KW-0812">Transmembrane</keyword>
<dbReference type="InterPro" id="IPR002656">
    <property type="entry name" value="Acyl_transf_3_dom"/>
</dbReference>